<reference evidence="1" key="1">
    <citation type="submission" date="2021-06" db="EMBL/GenBank/DDBJ databases">
        <title>Bradyrhizobium sp. S2-20-1 Genome sequencing.</title>
        <authorList>
            <person name="Jin L."/>
        </authorList>
    </citation>
    <scope>NUCLEOTIDE SEQUENCE</scope>
    <source>
        <strain evidence="1">S2-20-1</strain>
    </source>
</reference>
<evidence type="ECO:0000313" key="1">
    <source>
        <dbReference type="EMBL" id="QWG13381.1"/>
    </source>
</evidence>
<accession>A0A975RNB8</accession>
<protein>
    <submittedName>
        <fullName evidence="1">Uncharacterized protein</fullName>
    </submittedName>
</protein>
<dbReference type="AlphaFoldDB" id="A0A975RNB8"/>
<organism evidence="1 2">
    <name type="scientific">Bradyrhizobium sediminis</name>
    <dbReference type="NCBI Taxonomy" id="2840469"/>
    <lineage>
        <taxon>Bacteria</taxon>
        <taxon>Pseudomonadati</taxon>
        <taxon>Pseudomonadota</taxon>
        <taxon>Alphaproteobacteria</taxon>
        <taxon>Hyphomicrobiales</taxon>
        <taxon>Nitrobacteraceae</taxon>
        <taxon>Bradyrhizobium</taxon>
    </lineage>
</organism>
<dbReference type="Proteomes" id="UP000680839">
    <property type="component" value="Chromosome"/>
</dbReference>
<sequence>MSQVLADWSCGGVLVNKVVILYLVDEAGLVRFSIEEAVDEDVVGLASGRRFKRLEIPYLSGLLRTDKKLGHPSLVNCGGARIAGQILFQPANGTGVPAHWTIDAWSGRYGRTVETARRESRHIDNVIAVFQLHGIELKNAFGPL</sequence>
<evidence type="ECO:0000313" key="2">
    <source>
        <dbReference type="Proteomes" id="UP000680839"/>
    </source>
</evidence>
<proteinExistence type="predicted"/>
<dbReference type="RefSeq" id="WP_215622105.1">
    <property type="nucleotide sequence ID" value="NZ_CP076134.1"/>
</dbReference>
<gene>
    <name evidence="1" type="ORF">KMZ29_01100</name>
</gene>
<dbReference type="EMBL" id="CP076134">
    <property type="protein sequence ID" value="QWG13381.1"/>
    <property type="molecule type" value="Genomic_DNA"/>
</dbReference>
<name>A0A975RNB8_9BRAD</name>